<dbReference type="GeneID" id="40328626"/>
<keyword evidence="10" id="KW-0234">DNA repair</keyword>
<dbReference type="InterPro" id="IPR000403">
    <property type="entry name" value="PI3/4_kinase_cat_dom"/>
</dbReference>
<keyword evidence="4" id="KW-0723">Serine/threonine-protein kinase</keyword>
<evidence type="ECO:0000256" key="2">
    <source>
        <dbReference type="ARBA" id="ARBA00010769"/>
    </source>
</evidence>
<dbReference type="GO" id="GO:0005524">
    <property type="term" value="F:ATP binding"/>
    <property type="evidence" value="ECO:0007669"/>
    <property type="project" value="UniProtKB-KW"/>
</dbReference>
<dbReference type="Proteomes" id="UP000283634">
    <property type="component" value="Unassembled WGS sequence"/>
</dbReference>
<dbReference type="PROSITE" id="PS51189">
    <property type="entry name" value="FAT"/>
    <property type="match status" value="1"/>
</dbReference>
<evidence type="ECO:0000256" key="13">
    <source>
        <dbReference type="SAM" id="MobiDB-lite"/>
    </source>
</evidence>
<sequence>MSYAEINETSAQEVEKEGLHRPLTAIKRPRPSTEDSAPLREILKAFGQRATALDMEVAACGNPPDELQAKLWTLILDIRPYVLVALTSNVLAVPLEMKKLCHAGSRRVLRYVWLALRIYISVSRIAAVVPGILVHSILTLLSLLPVLGAPYPLGKANEEILFKGIHQAFVLLSSRSPSLFQQLCRTLLRDDTMGAFIFPQIAGIRCSYGRCVIKISDPPVINGVSSDVESLFVSNIVADSMYEGVCVARGLCNIMTDLFESNILFQSNLDERDVVLRLACSLLILNLQESSLYRLVSGYSEPLEGGSCGYTPDKQEPGPLTLIQTSVGALLRVMMSHGLLIKSVHGAMILNTLLGHLSEMSRLDRIDWKVTWELELLRWMAETSTQSTAASNSLATRETGEGGDTLEGGDGTAAPHTILETLLSKPKVLSDVIRALIGCVRRQTSPESLEAGAVLFKMFKETLPHINCISRHMDEVIYDVAADLINALLDVRILQPMLWFADASPRQGVLHQLLKLFPLEKVQLLLQRELALRCGKVPMDEYLLATANSSIVLCEKNSVKDTLSAAWQCLVDGGNVMAADAVVILLRLTKQVDVEAMALSLLEALATGRATLHRLDSSLHVALTYAVLIERLPLSGGGDKDALLFVKQLLRSREGTPAMALWCTIGVLSGFRKRIAQLCQSRMSDAASSCCFETESKDGDSAAVLTAFREITDVLEALAVVTPNWSFEELASNNAPTLFWQQMVAFVTETLSVAEWLRAHSTASGSVERTQSTEVIVLDDEGGTDKPQETLNLEEDVFIVSFSKKRRGRPQQRRCGEAEEKEESEEMYNNSSGGVDELLRGVSASLEAIGWVARQFLFTRPSQTSDALHDTLLSFVCLCVALSPVRWEAMEDIVLTRGLNHSNRIVRHGYVALVLRMLLTRWNDAGIARVLMQNLLRVKGDAAVQQHWCLEALLAAFTGEFHLVLLGQGMYHDVSSSAVASLPLAITPTPQQEQQRAACRSLFEMCMEIWENNTFTQPTKSTALSAAHAIMLHSSWSVAALCWGNADMIYTSFFKAMCDLEGSTVQGVALACLEESLPLCVLSDGGKERLQQISALLEEPLSQRSVFARVMAYILLEYAHAQATVKLEKIQRLLDFFSIPLENLPDMVIDARAPLIVSFIYLEAGRRLRSVELQLETAEVNLTETCKKDDSGLLSNFNLAVEVALRVMECGPAADAILQALVTPVAIEMDVRALTGDVFHVLDAMAELVGFGIGPLKVTHHVSICIVRRCLCSLTLLIRLLGSHATTVAPKLPAILMHCSARPQLVQSVCVVWRELLANCTKEYLKEHAFSIVVDLLSMVQLAEAHGCSLDVEGGSLPLLEEAMRIVYESSSREAFWEWYFLVMGETNELVRRLRVGGSHSVSFSEAQGPGKGPAHTGHNATVVVAGFLSVMQSGSAKCNEAFVRALYQYLYKMDSAGRMEMTRAAEASPQFISTLLNCACELRNDNLEYILACVGMIGAAAHSHAPLLAAERNLTSHSDSMSFSLTSGGSGALRGMHFLPQDVLDWRTLAHKLLGVYCPRSLANTADPTMHDRAAYAVQQLLRVCTDTERRLVDRLSLEATEAVDVKELQEYVWWSQLEPKCQQLLAGYTMTRYDKNVLTRTELRSPVYAAGMSFNEWLVLWFRDLVERCEGIFGLMMGSLRNMAKGDHVLITCLLPLIIVHLLRMSNVDHCNAVLTEVTNLLRVASPSTRHEERQTGSLYSQGIMREVATPGARATGVEEHVQEVFQILENIEHLRLNLLRSARKLHTSRAGTLDLTEATHVDAVCKNFLLLVPWTTKAAAAVAIGSNMRALRCIESQQYLPSVHDVMKHNISLQCIFAALGDRDSSRSLHRTQVHQPEDSAFSYENNGEWSLALQASELVLQHQPNSINHQFTLLRCMQQLGQLHLMSRYSQALLTQYSRLPGEHGKEGNLYWDAKMTALQNYANEAAWRLGEWERIEPRHDLPISVAPPIRAFTNLLYKRGTLNEVFSACKMQRQKIAPVIRAAFRESYAQVHSHVAVLHALSDIETAAETAMSLQMDEKPDGNVLSVHDGILSNTTRLQEFASLLQQRACLTETTPETQELLISLHRAIFRAFDMKEEVTKTWMQHAKMLRDEGLLEAALSAAKRAKLGDGYVDPSYYTTVAKLLYEMNMPNQAVEFAENVVNDALGPLVTRAKLRLLVTRWRQETGYQTSQEVIAGYEAALKMNESEKAHHHLGLFYETLYRSIQNSTQEAGALLSASSDDIEENKVVRNIESYVLQAIHHFGLALRLGSKTMVVSLPRMLTLWLNCSTVLAAKSGSAAVLADSLLKKMNEMMERFLLQPGTRLPVTQLITALPQLLSRIGQDNARVVRIVTGTVVNLMVEFPQQCLWQVLPIMFSKQRQRSETARTAIVLEFVNRVPTQKRLVEDMLALFKSLIELCNCPAASLVGGRSSSQASLAGKPFMQRIQQILPVTRIILPTMANLSPNVMRVTENTAVFAGSAAFQSLEERVTIMSSLQKPKRITIISDEGARVPFLCKARDEPRKDMRMMEIASLMNTFFLTDPEPRRKRFALRRYAVAALSDDCAIIEWVSNLVPFRRVVEDCYAWEGTGVRVSQVKAWKAMVDNGSLTKMDMLRKHIFPKTKPVFHNWFHRHFPSHQEWFNARNCYTQTTALWSIAGHIVGLGDRHGENLMLDLRCGELLHVDFACLFDKGEFLEIPERVRFRLTQNVVDGMGILGVDGPFRACCELALRCQMKNKTAVMSVVETLLYDPLVEWTRHSSLRQKNFDPRQLIGRVSRRLDGFLDLYSSTREKDTLALSCEGQVSRLISHSSALENLSEMYIWWMPWL</sequence>
<dbReference type="PROSITE" id="PS00916">
    <property type="entry name" value="PI3_4_KINASE_2"/>
    <property type="match status" value="1"/>
</dbReference>
<evidence type="ECO:0000256" key="10">
    <source>
        <dbReference type="ARBA" id="ARBA00023204"/>
    </source>
</evidence>
<dbReference type="InterPro" id="IPR003151">
    <property type="entry name" value="PIK-rel_kinase_FAT"/>
</dbReference>
<dbReference type="OrthoDB" id="381190at2759"/>
<feature type="compositionally biased region" description="Gly residues" evidence="13">
    <location>
        <begin position="402"/>
        <end position="411"/>
    </location>
</feature>
<evidence type="ECO:0000259" key="17">
    <source>
        <dbReference type="PROSITE" id="PS51190"/>
    </source>
</evidence>
<dbReference type="GO" id="GO:0005694">
    <property type="term" value="C:chromosome"/>
    <property type="evidence" value="ECO:0007669"/>
    <property type="project" value="TreeGrafter"/>
</dbReference>
<dbReference type="GO" id="GO:0004674">
    <property type="term" value="F:protein serine/threonine kinase activity"/>
    <property type="evidence" value="ECO:0007669"/>
    <property type="project" value="UniProtKB-KW"/>
</dbReference>
<dbReference type="RefSeq" id="XP_029238551.1">
    <property type="nucleotide sequence ID" value="XM_029381611.1"/>
</dbReference>
<dbReference type="InterPro" id="IPR050517">
    <property type="entry name" value="DDR_Repair_Kinase"/>
</dbReference>
<dbReference type="PANTHER" id="PTHR11139">
    <property type="entry name" value="ATAXIA TELANGIECTASIA MUTATED ATM -RELATED"/>
    <property type="match status" value="1"/>
</dbReference>
<keyword evidence="5 18" id="KW-0808">Transferase</keyword>
<dbReference type="InterPro" id="IPR036940">
    <property type="entry name" value="PI3/4_kinase_cat_sf"/>
</dbReference>
<dbReference type="Pfam" id="PF23593">
    <property type="entry name" value="HEAT_ATR"/>
    <property type="match status" value="1"/>
</dbReference>
<evidence type="ECO:0000256" key="4">
    <source>
        <dbReference type="ARBA" id="ARBA00022527"/>
    </source>
</evidence>
<keyword evidence="19" id="KW-1185">Reference proteome</keyword>
<dbReference type="Pfam" id="PF00454">
    <property type="entry name" value="PI3_PI4_kinase"/>
    <property type="match status" value="1"/>
</dbReference>
<dbReference type="Pfam" id="PF08064">
    <property type="entry name" value="UME"/>
    <property type="match status" value="1"/>
</dbReference>
<dbReference type="VEuPathDB" id="TriTrypDB:TRSC58_00692"/>
<evidence type="ECO:0000256" key="8">
    <source>
        <dbReference type="ARBA" id="ARBA00022777"/>
    </source>
</evidence>
<dbReference type="InterPro" id="IPR057564">
    <property type="entry name" value="HEAT_ATR"/>
</dbReference>
<dbReference type="Gene3D" id="1.25.40.10">
    <property type="entry name" value="Tetratricopeptide repeat domain"/>
    <property type="match status" value="1"/>
</dbReference>
<dbReference type="Pfam" id="PF02259">
    <property type="entry name" value="FAT"/>
    <property type="match status" value="1"/>
</dbReference>
<feature type="domain" description="FATC" evidence="17">
    <location>
        <begin position="2820"/>
        <end position="2852"/>
    </location>
</feature>
<evidence type="ECO:0000256" key="14">
    <source>
        <dbReference type="SAM" id="Phobius"/>
    </source>
</evidence>
<comment type="caution">
    <text evidence="18">The sequence shown here is derived from an EMBL/GenBank/DDBJ whole genome shotgun (WGS) entry which is preliminary data.</text>
</comment>
<feature type="domain" description="FAT" evidence="16">
    <location>
        <begin position="1819"/>
        <end position="2402"/>
    </location>
</feature>
<keyword evidence="14" id="KW-0812">Transmembrane</keyword>
<dbReference type="Pfam" id="PF02260">
    <property type="entry name" value="FATC"/>
    <property type="match status" value="1"/>
</dbReference>
<evidence type="ECO:0000259" key="16">
    <source>
        <dbReference type="PROSITE" id="PS51189"/>
    </source>
</evidence>
<feature type="region of interest" description="Disordered" evidence="13">
    <location>
        <begin position="1"/>
        <end position="35"/>
    </location>
</feature>
<evidence type="ECO:0000256" key="11">
    <source>
        <dbReference type="ARBA" id="ARBA00023242"/>
    </source>
</evidence>
<dbReference type="OMA" id="MNEMMER"/>
<evidence type="ECO:0000256" key="1">
    <source>
        <dbReference type="ARBA" id="ARBA00004123"/>
    </source>
</evidence>
<dbReference type="GO" id="GO:0005634">
    <property type="term" value="C:nucleus"/>
    <property type="evidence" value="ECO:0007669"/>
    <property type="project" value="UniProtKB-SubCell"/>
</dbReference>
<feature type="region of interest" description="Disordered" evidence="13">
    <location>
        <begin position="388"/>
        <end position="411"/>
    </location>
</feature>
<name>A0A422NIE1_TRYRA</name>
<dbReference type="InterPro" id="IPR003152">
    <property type="entry name" value="FATC_dom"/>
</dbReference>
<reference evidence="18 19" key="1">
    <citation type="journal article" date="2018" name="BMC Genomics">
        <title>Genomic comparison of Trypanosoma conorhini and Trypanosoma rangeli to Trypanosoma cruzi strains of high and low virulence.</title>
        <authorList>
            <person name="Bradwell K.R."/>
            <person name="Koparde V.N."/>
            <person name="Matveyev A.V."/>
            <person name="Serrano M.G."/>
            <person name="Alves J.M."/>
            <person name="Parikh H."/>
            <person name="Huang B."/>
            <person name="Lee V."/>
            <person name="Espinosa-Alvarez O."/>
            <person name="Ortiz P.A."/>
            <person name="Costa-Martins A.G."/>
            <person name="Teixeira M.M."/>
            <person name="Buck G.A."/>
        </authorList>
    </citation>
    <scope>NUCLEOTIDE SEQUENCE [LARGE SCALE GENOMIC DNA]</scope>
    <source>
        <strain evidence="18 19">AM80</strain>
    </source>
</reference>
<evidence type="ECO:0000313" key="18">
    <source>
        <dbReference type="EMBL" id="RNF05219.1"/>
    </source>
</evidence>
<evidence type="ECO:0000256" key="6">
    <source>
        <dbReference type="ARBA" id="ARBA00022741"/>
    </source>
</evidence>
<dbReference type="Gene3D" id="3.30.1010.10">
    <property type="entry name" value="Phosphatidylinositol 3-kinase Catalytic Subunit, Chain A, domain 4"/>
    <property type="match status" value="1"/>
</dbReference>
<feature type="transmembrane region" description="Helical" evidence="14">
    <location>
        <begin position="132"/>
        <end position="153"/>
    </location>
</feature>
<evidence type="ECO:0000313" key="19">
    <source>
        <dbReference type="Proteomes" id="UP000283634"/>
    </source>
</evidence>
<keyword evidence="14" id="KW-1133">Transmembrane helix</keyword>
<dbReference type="SUPFAM" id="SSF56112">
    <property type="entry name" value="Protein kinase-like (PK-like)"/>
    <property type="match status" value="1"/>
</dbReference>
<feature type="domain" description="PI3K/PI4K catalytic" evidence="15">
    <location>
        <begin position="2511"/>
        <end position="2819"/>
    </location>
</feature>
<dbReference type="PANTHER" id="PTHR11139:SF69">
    <property type="entry name" value="SERINE_THREONINE-PROTEIN KINASE ATR"/>
    <property type="match status" value="1"/>
</dbReference>
<dbReference type="InterPro" id="IPR011990">
    <property type="entry name" value="TPR-like_helical_dom_sf"/>
</dbReference>
<comment type="similarity">
    <text evidence="2">Belongs to the PI3/PI4-kinase family. ATM subfamily.</text>
</comment>
<keyword evidence="8 18" id="KW-0418">Kinase</keyword>
<dbReference type="SMART" id="SM01343">
    <property type="entry name" value="FATC"/>
    <property type="match status" value="1"/>
</dbReference>
<proteinExistence type="inferred from homology"/>
<evidence type="ECO:0000256" key="12">
    <source>
        <dbReference type="ARBA" id="ARBA00024420"/>
    </source>
</evidence>
<dbReference type="VEuPathDB" id="TriTrypDB:TRSC58_06491"/>
<evidence type="ECO:0000256" key="3">
    <source>
        <dbReference type="ARBA" id="ARBA00012513"/>
    </source>
</evidence>
<dbReference type="GO" id="GO:0006281">
    <property type="term" value="P:DNA repair"/>
    <property type="evidence" value="ECO:0007669"/>
    <property type="project" value="UniProtKB-KW"/>
</dbReference>
<evidence type="ECO:0000256" key="7">
    <source>
        <dbReference type="ARBA" id="ARBA00022763"/>
    </source>
</evidence>
<dbReference type="Gene3D" id="1.10.1070.11">
    <property type="entry name" value="Phosphatidylinositol 3-/4-kinase, catalytic domain"/>
    <property type="match status" value="1"/>
</dbReference>
<evidence type="ECO:0000256" key="9">
    <source>
        <dbReference type="ARBA" id="ARBA00022840"/>
    </source>
</evidence>
<evidence type="ECO:0000256" key="5">
    <source>
        <dbReference type="ARBA" id="ARBA00022679"/>
    </source>
</evidence>
<dbReference type="PROSITE" id="PS51190">
    <property type="entry name" value="FATC"/>
    <property type="match status" value="1"/>
</dbReference>
<keyword evidence="14" id="KW-0472">Membrane</keyword>
<keyword evidence="7" id="KW-0227">DNA damage</keyword>
<dbReference type="InterPro" id="IPR012993">
    <property type="entry name" value="UME"/>
</dbReference>
<dbReference type="EC" id="2.7.11.1" evidence="3"/>
<accession>A0A422NIE1</accession>
<dbReference type="GO" id="GO:0000077">
    <property type="term" value="P:DNA damage checkpoint signaling"/>
    <property type="evidence" value="ECO:0007669"/>
    <property type="project" value="TreeGrafter"/>
</dbReference>
<dbReference type="EMBL" id="MKGL01000140">
    <property type="protein sequence ID" value="RNF05219.1"/>
    <property type="molecule type" value="Genomic_DNA"/>
</dbReference>
<protein>
    <recommendedName>
        <fullName evidence="12">Serine/threonine-protein kinase ATR</fullName>
        <ecNumber evidence="3">2.7.11.1</ecNumber>
    </recommendedName>
</protein>
<keyword evidence="6" id="KW-0547">Nucleotide-binding</keyword>
<dbReference type="InterPro" id="IPR014009">
    <property type="entry name" value="PIK_FAT"/>
</dbReference>
<comment type="subcellular location">
    <subcellularLocation>
        <location evidence="1">Nucleus</location>
    </subcellularLocation>
</comment>
<keyword evidence="11" id="KW-0539">Nucleus</keyword>
<dbReference type="PROSITE" id="PS50290">
    <property type="entry name" value="PI3_4_KINASE_3"/>
    <property type="match status" value="1"/>
</dbReference>
<organism evidence="18 19">
    <name type="scientific">Trypanosoma rangeli</name>
    <dbReference type="NCBI Taxonomy" id="5698"/>
    <lineage>
        <taxon>Eukaryota</taxon>
        <taxon>Discoba</taxon>
        <taxon>Euglenozoa</taxon>
        <taxon>Kinetoplastea</taxon>
        <taxon>Metakinetoplastina</taxon>
        <taxon>Trypanosomatida</taxon>
        <taxon>Trypanosomatidae</taxon>
        <taxon>Trypanosoma</taxon>
        <taxon>Herpetosoma</taxon>
    </lineage>
</organism>
<dbReference type="InterPro" id="IPR018936">
    <property type="entry name" value="PI3/4_kinase_CS"/>
</dbReference>
<dbReference type="InterPro" id="IPR011009">
    <property type="entry name" value="Kinase-like_dom_sf"/>
</dbReference>
<dbReference type="GO" id="GO:0000723">
    <property type="term" value="P:telomere maintenance"/>
    <property type="evidence" value="ECO:0007669"/>
    <property type="project" value="TreeGrafter"/>
</dbReference>
<dbReference type="SMART" id="SM00146">
    <property type="entry name" value="PI3Kc"/>
    <property type="match status" value="1"/>
</dbReference>
<evidence type="ECO:0000259" key="15">
    <source>
        <dbReference type="PROSITE" id="PS50290"/>
    </source>
</evidence>
<dbReference type="CDD" id="cd00892">
    <property type="entry name" value="PIKKc_ATR"/>
    <property type="match status" value="1"/>
</dbReference>
<gene>
    <name evidence="18" type="ORF">TraAM80_04693</name>
</gene>
<feature type="region of interest" description="Disordered" evidence="13">
    <location>
        <begin position="810"/>
        <end position="832"/>
    </location>
</feature>
<keyword evidence="9" id="KW-0067">ATP-binding</keyword>